<comment type="caution">
    <text evidence="2">The sequence shown here is derived from an EMBL/GenBank/DDBJ whole genome shotgun (WGS) entry which is preliminary data.</text>
</comment>
<feature type="compositionally biased region" description="Low complexity" evidence="1">
    <location>
        <begin position="22"/>
        <end position="33"/>
    </location>
</feature>
<protein>
    <submittedName>
        <fullName evidence="2">Uncharacterized protein</fullName>
    </submittedName>
</protein>
<reference evidence="3" key="1">
    <citation type="journal article" date="2019" name="IScience">
        <title>Narwhal Genome Reveals Long-Term Low Genetic Diversity despite Current Large Abundance Size.</title>
        <authorList>
            <person name="Westbury M.V."/>
            <person name="Petersen B."/>
            <person name="Garde E."/>
            <person name="Heide-Jorgensen M.P."/>
            <person name="Lorenzen E.D."/>
        </authorList>
    </citation>
    <scope>NUCLEOTIDE SEQUENCE [LARGE SCALE GENOMIC DNA]</scope>
</reference>
<evidence type="ECO:0000313" key="2">
    <source>
        <dbReference type="EMBL" id="TKC49570.1"/>
    </source>
</evidence>
<dbReference type="Proteomes" id="UP000308365">
    <property type="component" value="Unassembled WGS sequence"/>
</dbReference>
<feature type="region of interest" description="Disordered" evidence="1">
    <location>
        <begin position="1"/>
        <end position="40"/>
    </location>
</feature>
<gene>
    <name evidence="2" type="ORF">EI555_016502</name>
</gene>
<accession>A0A4V5PA40</accession>
<proteinExistence type="predicted"/>
<dbReference type="EMBL" id="RWIC01000115">
    <property type="protein sequence ID" value="TKC49570.1"/>
    <property type="molecule type" value="Genomic_DNA"/>
</dbReference>
<sequence length="105" mass="11331">MKMQMPRGPVQRLPSPAGGGEVRAQAGARGGAVSPQDTGEICFPGQVHEWMLPRAAENCQSHSSLKGSEGGVCHTEGLTRIFPKNEKSFTIIYGHRKKTEKKKAS</sequence>
<name>A0A4V5PA40_MONMO</name>
<organism evidence="2 3">
    <name type="scientific">Monodon monoceros</name>
    <name type="common">Narwhal</name>
    <name type="synonym">Ceratodon monodon</name>
    <dbReference type="NCBI Taxonomy" id="40151"/>
    <lineage>
        <taxon>Eukaryota</taxon>
        <taxon>Metazoa</taxon>
        <taxon>Chordata</taxon>
        <taxon>Craniata</taxon>
        <taxon>Vertebrata</taxon>
        <taxon>Euteleostomi</taxon>
        <taxon>Mammalia</taxon>
        <taxon>Eutheria</taxon>
        <taxon>Laurasiatheria</taxon>
        <taxon>Artiodactyla</taxon>
        <taxon>Whippomorpha</taxon>
        <taxon>Cetacea</taxon>
        <taxon>Odontoceti</taxon>
        <taxon>Monodontidae</taxon>
        <taxon>Monodon</taxon>
    </lineage>
</organism>
<dbReference type="AlphaFoldDB" id="A0A4V5PA40"/>
<evidence type="ECO:0000313" key="3">
    <source>
        <dbReference type="Proteomes" id="UP000308365"/>
    </source>
</evidence>
<evidence type="ECO:0000256" key="1">
    <source>
        <dbReference type="SAM" id="MobiDB-lite"/>
    </source>
</evidence>